<evidence type="ECO:0000313" key="2">
    <source>
        <dbReference type="Proteomes" id="UP000266118"/>
    </source>
</evidence>
<protein>
    <submittedName>
        <fullName evidence="1">Molybdopterin-binding protein</fullName>
    </submittedName>
</protein>
<gene>
    <name evidence="1" type="ORF">D6B99_08760</name>
</gene>
<dbReference type="OrthoDB" id="5366082at2"/>
<dbReference type="KEGG" id="ark:D6B99_08760"/>
<evidence type="ECO:0000313" key="1">
    <source>
        <dbReference type="EMBL" id="AYD49363.1"/>
    </source>
</evidence>
<accession>A0A386HU55</accession>
<dbReference type="EMBL" id="CP032489">
    <property type="protein sequence ID" value="AYD49363.1"/>
    <property type="molecule type" value="Genomic_DNA"/>
</dbReference>
<dbReference type="Proteomes" id="UP000266118">
    <property type="component" value="Chromosome"/>
</dbReference>
<keyword evidence="2" id="KW-1185">Reference proteome</keyword>
<dbReference type="AlphaFoldDB" id="A0A386HU55"/>
<reference evidence="1 2" key="1">
    <citation type="submission" date="2018-09" db="EMBL/GenBank/DDBJ databases">
        <title>Arachidicoccus sp. nov., a bacterium isolated from soil.</title>
        <authorList>
            <person name="Weon H.-Y."/>
            <person name="Kwon S.-W."/>
            <person name="Lee S.A."/>
        </authorList>
    </citation>
    <scope>NUCLEOTIDE SEQUENCE [LARGE SCALE GENOMIC DNA]</scope>
    <source>
        <strain evidence="1 2">KIS59-12</strain>
    </source>
</reference>
<organism evidence="1 2">
    <name type="scientific">Arachidicoccus soli</name>
    <dbReference type="NCBI Taxonomy" id="2341117"/>
    <lineage>
        <taxon>Bacteria</taxon>
        <taxon>Pseudomonadati</taxon>
        <taxon>Bacteroidota</taxon>
        <taxon>Chitinophagia</taxon>
        <taxon>Chitinophagales</taxon>
        <taxon>Chitinophagaceae</taxon>
        <taxon>Arachidicoccus</taxon>
    </lineage>
</organism>
<name>A0A386HU55_9BACT</name>
<proteinExistence type="predicted"/>
<sequence>MEGAVKKPIKVSIKDLATYPEVYIDSMPITNHLRQWRHTLLNVKCVSLKSILDKVIIDAPSPKDLSRYYLEFIASDNYTIVFSWNEVFNSPTGKHIFLLTEKDARKINEQSDRISMIVSTDFATGRRYLKGLKYIIIKKAD</sequence>